<protein>
    <recommendedName>
        <fullName evidence="1">J domain-containing protein</fullName>
    </recommendedName>
</protein>
<dbReference type="InterPro" id="IPR036869">
    <property type="entry name" value="J_dom_sf"/>
</dbReference>
<dbReference type="PANTHER" id="PTHR44743:SF10">
    <property type="entry name" value="J DOMAIN-CONTAINING PROTEIN"/>
    <property type="match status" value="1"/>
</dbReference>
<dbReference type="PROSITE" id="PS50076">
    <property type="entry name" value="DNAJ_2"/>
    <property type="match status" value="1"/>
</dbReference>
<accession>A0A6A6ZJR5</accession>
<dbReference type="InterPro" id="IPR001623">
    <property type="entry name" value="DnaJ_domain"/>
</dbReference>
<dbReference type="Proteomes" id="UP000799424">
    <property type="component" value="Unassembled WGS sequence"/>
</dbReference>
<dbReference type="SUPFAM" id="SSF46565">
    <property type="entry name" value="Chaperone J-domain"/>
    <property type="match status" value="1"/>
</dbReference>
<dbReference type="PANTHER" id="PTHR44743">
    <property type="entry name" value="PUTATIVE, EXPRESSED-RELATED"/>
    <property type="match status" value="1"/>
</dbReference>
<reference evidence="2" key="1">
    <citation type="journal article" date="2020" name="Stud. Mycol.">
        <title>101 Dothideomycetes genomes: a test case for predicting lifestyles and emergence of pathogens.</title>
        <authorList>
            <person name="Haridas S."/>
            <person name="Albert R."/>
            <person name="Binder M."/>
            <person name="Bloem J."/>
            <person name="Labutti K."/>
            <person name="Salamov A."/>
            <person name="Andreopoulos B."/>
            <person name="Baker S."/>
            <person name="Barry K."/>
            <person name="Bills G."/>
            <person name="Bluhm B."/>
            <person name="Cannon C."/>
            <person name="Castanera R."/>
            <person name="Culley D."/>
            <person name="Daum C."/>
            <person name="Ezra D."/>
            <person name="Gonzalez J."/>
            <person name="Henrissat B."/>
            <person name="Kuo A."/>
            <person name="Liang C."/>
            <person name="Lipzen A."/>
            <person name="Lutzoni F."/>
            <person name="Magnuson J."/>
            <person name="Mondo S."/>
            <person name="Nolan M."/>
            <person name="Ohm R."/>
            <person name="Pangilinan J."/>
            <person name="Park H.-J."/>
            <person name="Ramirez L."/>
            <person name="Alfaro M."/>
            <person name="Sun H."/>
            <person name="Tritt A."/>
            <person name="Yoshinaga Y."/>
            <person name="Zwiers L.-H."/>
            <person name="Turgeon B."/>
            <person name="Goodwin S."/>
            <person name="Spatafora J."/>
            <person name="Crous P."/>
            <person name="Grigoriev I."/>
        </authorList>
    </citation>
    <scope>NUCLEOTIDE SEQUENCE</scope>
    <source>
        <strain evidence="2">CBS 113818</strain>
    </source>
</reference>
<dbReference type="Gene3D" id="1.10.287.110">
    <property type="entry name" value="DnaJ domain"/>
    <property type="match status" value="1"/>
</dbReference>
<evidence type="ECO:0000313" key="3">
    <source>
        <dbReference type="Proteomes" id="UP000799424"/>
    </source>
</evidence>
<proteinExistence type="predicted"/>
<dbReference type="OrthoDB" id="3687334at2759"/>
<feature type="domain" description="J" evidence="1">
    <location>
        <begin position="8"/>
        <end position="84"/>
    </location>
</feature>
<dbReference type="SMART" id="SM00271">
    <property type="entry name" value="DnaJ"/>
    <property type="match status" value="1"/>
</dbReference>
<dbReference type="AlphaFoldDB" id="A0A6A6ZJR5"/>
<dbReference type="CDD" id="cd06257">
    <property type="entry name" value="DnaJ"/>
    <property type="match status" value="1"/>
</dbReference>
<keyword evidence="3" id="KW-1185">Reference proteome</keyword>
<organism evidence="2 3">
    <name type="scientific">Ophiobolus disseminans</name>
    <dbReference type="NCBI Taxonomy" id="1469910"/>
    <lineage>
        <taxon>Eukaryota</taxon>
        <taxon>Fungi</taxon>
        <taxon>Dikarya</taxon>
        <taxon>Ascomycota</taxon>
        <taxon>Pezizomycotina</taxon>
        <taxon>Dothideomycetes</taxon>
        <taxon>Pleosporomycetidae</taxon>
        <taxon>Pleosporales</taxon>
        <taxon>Pleosporineae</taxon>
        <taxon>Phaeosphaeriaceae</taxon>
        <taxon>Ophiobolus</taxon>
    </lineage>
</organism>
<evidence type="ECO:0000313" key="2">
    <source>
        <dbReference type="EMBL" id="KAF2820485.1"/>
    </source>
</evidence>
<sequence length="372" mass="43211">MPDQDPRSSFRHLGIRPNASEVEVRTAYKALALQSHPDRADEADRDQATAKFQKLQEAYEFCLSHVRITATVENAPDEDYDEDKVPSGNAFWDYCGIFPDQYEVDDDSDWRGILPQGIGGFGCAWWDELSGEEPPVVLRWAQVCAKSSRNSRFLKSMTKTERAILDLEHWAAYRRFEVWRRRHIEHPEEEEQIQAHIDSLPKWQRRWASQALEEKRSAPGYFSAPYRSAADERACHQAACLEDEFKNLKLRSGTWRDDHNSQKHGPAQELECFRRQMKALEIRGPLVGRHTETEIKLRGRKHDNTTARLKAEIEQEAREAQVTAERREKRKLYANVRAALRSRLSLEDMPDVCNTILLEDIKLDFGEFLSQD</sequence>
<dbReference type="EMBL" id="MU006240">
    <property type="protein sequence ID" value="KAF2820485.1"/>
    <property type="molecule type" value="Genomic_DNA"/>
</dbReference>
<name>A0A6A6ZJR5_9PLEO</name>
<dbReference type="Pfam" id="PF00226">
    <property type="entry name" value="DnaJ"/>
    <property type="match status" value="1"/>
</dbReference>
<evidence type="ECO:0000259" key="1">
    <source>
        <dbReference type="PROSITE" id="PS50076"/>
    </source>
</evidence>
<gene>
    <name evidence="2" type="ORF">CC86DRAFT_411786</name>
</gene>
<dbReference type="PRINTS" id="PR00625">
    <property type="entry name" value="JDOMAIN"/>
</dbReference>